<proteinExistence type="predicted"/>
<evidence type="ECO:0000259" key="1">
    <source>
        <dbReference type="PROSITE" id="PS51186"/>
    </source>
</evidence>
<dbReference type="SUPFAM" id="SSF55729">
    <property type="entry name" value="Acyl-CoA N-acyltransferases (Nat)"/>
    <property type="match status" value="1"/>
</dbReference>
<dbReference type="Proteomes" id="UP000675284">
    <property type="component" value="Unassembled WGS sequence"/>
</dbReference>
<dbReference type="GO" id="GO:0016747">
    <property type="term" value="F:acyltransferase activity, transferring groups other than amino-acyl groups"/>
    <property type="evidence" value="ECO:0007669"/>
    <property type="project" value="InterPro"/>
</dbReference>
<protein>
    <submittedName>
        <fullName evidence="2">GNAT family N-acetyltransferase</fullName>
    </submittedName>
</protein>
<dbReference type="InterPro" id="IPR000182">
    <property type="entry name" value="GNAT_dom"/>
</dbReference>
<reference evidence="2" key="1">
    <citation type="submission" date="2021-04" db="EMBL/GenBank/DDBJ databases">
        <title>Isolation and polyphasic classification of algal microorganism.</title>
        <authorList>
            <person name="Wang S."/>
        </authorList>
    </citation>
    <scope>NUCLEOTIDE SEQUENCE</scope>
    <source>
        <strain evidence="2">720a</strain>
    </source>
</reference>
<gene>
    <name evidence="2" type="ORF">KCX74_13825</name>
</gene>
<dbReference type="InterPro" id="IPR016181">
    <property type="entry name" value="Acyl_CoA_acyltransferase"/>
</dbReference>
<dbReference type="Gene3D" id="3.40.630.30">
    <property type="match status" value="1"/>
</dbReference>
<comment type="caution">
    <text evidence="2">The sequence shown here is derived from an EMBL/GenBank/DDBJ whole genome shotgun (WGS) entry which is preliminary data.</text>
</comment>
<keyword evidence="3" id="KW-1185">Reference proteome</keyword>
<evidence type="ECO:0000313" key="2">
    <source>
        <dbReference type="EMBL" id="MBR7797117.1"/>
    </source>
</evidence>
<evidence type="ECO:0000313" key="3">
    <source>
        <dbReference type="Proteomes" id="UP000675284"/>
    </source>
</evidence>
<sequence>MILTNEMALQIEQAEIDTLQSRLTAISHIQGNPMDADVRTFGNATAFTATKIPGPSFNTVKGLTDNDSDHLEEIIDFYQQKNIPLQFELTPAHVSNVVFDALASRGFYQKGFHTVLYGETAKLKRRQFPDITIKPIHIDNFNTFAHIYTKGFAMPDFLNPFIAENNAVLHKVPGWTFLLANSSNTPAGVGVLFTKNTIANLAAAATLPTDQNKGVHQALLQRRIQLAREANCKIIVGQATFGSVSQQNMQKAGMTIAYTKSVWRKK</sequence>
<dbReference type="PROSITE" id="PS51186">
    <property type="entry name" value="GNAT"/>
    <property type="match status" value="1"/>
</dbReference>
<dbReference type="EMBL" id="JAGSOT010000043">
    <property type="protein sequence ID" value="MBR7797117.1"/>
    <property type="molecule type" value="Genomic_DNA"/>
</dbReference>
<dbReference type="AlphaFoldDB" id="A0A941IC79"/>
<organism evidence="2 3">
    <name type="scientific">Virgibacillus salarius</name>
    <dbReference type="NCBI Taxonomy" id="447199"/>
    <lineage>
        <taxon>Bacteria</taxon>
        <taxon>Bacillati</taxon>
        <taxon>Bacillota</taxon>
        <taxon>Bacilli</taxon>
        <taxon>Bacillales</taxon>
        <taxon>Bacillaceae</taxon>
        <taxon>Virgibacillus</taxon>
    </lineage>
</organism>
<dbReference type="RefSeq" id="WP_166530613.1">
    <property type="nucleotide sequence ID" value="NZ_JAGSOT010000043.1"/>
</dbReference>
<feature type="domain" description="N-acetyltransferase" evidence="1">
    <location>
        <begin position="131"/>
        <end position="266"/>
    </location>
</feature>
<name>A0A941IC79_9BACI</name>
<accession>A0A941IC79</accession>